<organism evidence="1">
    <name type="scientific">bioreactor metagenome</name>
    <dbReference type="NCBI Taxonomy" id="1076179"/>
    <lineage>
        <taxon>unclassified sequences</taxon>
        <taxon>metagenomes</taxon>
        <taxon>ecological metagenomes</taxon>
    </lineage>
</organism>
<reference evidence="1" key="1">
    <citation type="submission" date="2019-08" db="EMBL/GenBank/DDBJ databases">
        <authorList>
            <person name="Kucharzyk K."/>
            <person name="Murdoch R.W."/>
            <person name="Higgins S."/>
            <person name="Loffler F."/>
        </authorList>
    </citation>
    <scope>NUCLEOTIDE SEQUENCE</scope>
</reference>
<evidence type="ECO:0000313" key="1">
    <source>
        <dbReference type="EMBL" id="MPN49094.1"/>
    </source>
</evidence>
<comment type="caution">
    <text evidence="1">The sequence shown here is derived from an EMBL/GenBank/DDBJ whole genome shotgun (WGS) entry which is preliminary data.</text>
</comment>
<proteinExistence type="predicted"/>
<gene>
    <name evidence="1" type="ORF">SDC9_196707</name>
</gene>
<accession>A0A645ILA1</accession>
<dbReference type="EMBL" id="VSSQ01112037">
    <property type="protein sequence ID" value="MPN49094.1"/>
    <property type="molecule type" value="Genomic_DNA"/>
</dbReference>
<sequence>MLNENGVLNADNIKGYMTIKDVANEFNIDTNIIVEKANLPKDTDINKPLKELKNDLLDKGIEFETEDLKEVVKELIK</sequence>
<dbReference type="AlphaFoldDB" id="A0A645ILA1"/>
<protein>
    <submittedName>
        <fullName evidence="1">Uncharacterized protein</fullName>
    </submittedName>
</protein>
<name>A0A645ILA1_9ZZZZ</name>